<dbReference type="Proteomes" id="UP000724584">
    <property type="component" value="Unassembled WGS sequence"/>
</dbReference>
<gene>
    <name evidence="1" type="ORF">F5144DRAFT_310871</name>
</gene>
<proteinExistence type="predicted"/>
<sequence>MEVGGYENSSFFRVLRREGESNRSSFDWCPTGPPPNTAELNRCLVQLGGGGDSVRVGTCIYSTGRKERACGRQVVGMKGGIRGGKGGPSSRS</sequence>
<organism evidence="1 2">
    <name type="scientific">Chaetomium tenue</name>
    <dbReference type="NCBI Taxonomy" id="1854479"/>
    <lineage>
        <taxon>Eukaryota</taxon>
        <taxon>Fungi</taxon>
        <taxon>Dikarya</taxon>
        <taxon>Ascomycota</taxon>
        <taxon>Pezizomycotina</taxon>
        <taxon>Sordariomycetes</taxon>
        <taxon>Sordariomycetidae</taxon>
        <taxon>Sordariales</taxon>
        <taxon>Chaetomiaceae</taxon>
        <taxon>Chaetomium</taxon>
    </lineage>
</organism>
<keyword evidence="2" id="KW-1185">Reference proteome</keyword>
<accession>A0ACB7P3F8</accession>
<evidence type="ECO:0000313" key="1">
    <source>
        <dbReference type="EMBL" id="KAH6628500.1"/>
    </source>
</evidence>
<evidence type="ECO:0000313" key="2">
    <source>
        <dbReference type="Proteomes" id="UP000724584"/>
    </source>
</evidence>
<reference evidence="1 2" key="1">
    <citation type="journal article" date="2021" name="Nat. Commun.">
        <title>Genetic determinants of endophytism in the Arabidopsis root mycobiome.</title>
        <authorList>
            <person name="Mesny F."/>
            <person name="Miyauchi S."/>
            <person name="Thiergart T."/>
            <person name="Pickel B."/>
            <person name="Atanasova L."/>
            <person name="Karlsson M."/>
            <person name="Huettel B."/>
            <person name="Barry K.W."/>
            <person name="Haridas S."/>
            <person name="Chen C."/>
            <person name="Bauer D."/>
            <person name="Andreopoulos W."/>
            <person name="Pangilinan J."/>
            <person name="LaButti K."/>
            <person name="Riley R."/>
            <person name="Lipzen A."/>
            <person name="Clum A."/>
            <person name="Drula E."/>
            <person name="Henrissat B."/>
            <person name="Kohler A."/>
            <person name="Grigoriev I.V."/>
            <person name="Martin F.M."/>
            <person name="Hacquard S."/>
        </authorList>
    </citation>
    <scope>NUCLEOTIDE SEQUENCE [LARGE SCALE GENOMIC DNA]</scope>
    <source>
        <strain evidence="1 2">MPI-SDFR-AT-0079</strain>
    </source>
</reference>
<comment type="caution">
    <text evidence="1">The sequence shown here is derived from an EMBL/GenBank/DDBJ whole genome shotgun (WGS) entry which is preliminary data.</text>
</comment>
<dbReference type="EMBL" id="JAGIZQ010000005">
    <property type="protein sequence ID" value="KAH6628500.1"/>
    <property type="molecule type" value="Genomic_DNA"/>
</dbReference>
<name>A0ACB7P3F8_9PEZI</name>
<protein>
    <submittedName>
        <fullName evidence="1">Uncharacterized protein</fullName>
    </submittedName>
</protein>